<dbReference type="Gene3D" id="3.40.50.1820">
    <property type="entry name" value="alpha/beta hydrolase"/>
    <property type="match status" value="1"/>
</dbReference>
<dbReference type="OrthoDB" id="7160732at2"/>
<sequence length="403" mass="45580">MTDIMGKLIHNSDSLKDTILSKTSEAEYPPKDVMVSALNLAYKIGYSSYNEEYEKISGILKNKGWKVLCTSAEGKDTSRYGYKAVALINQNTGQVHIATAGTKPMQPWDLFDDMKIYFHSLPWKMDPMKCFINKILKQLDQDTKNYIFSTSGHSLGAIMSDLTMGECISQNLKFTKSITFENPGSRPIVDRAIKNHEFTNKIEMPIEALAKHCIIVNAKRNFINLTNRQLGSEIKLMLVKNKSTTNKHISNSAQRGNWINKFCSAIRNCMNYFKITAISDQINDHKLANFDNQDSGKELTEFTVQNWDKDLLVLDGKTAQKAKNIASTGNEGIIMEEEIDSPLEGSKQFIGYRAYTHRDLCRMDSEPEPITNSHKKLQSKKLYTIQLEQNRSNSSSTGLQGGR</sequence>
<evidence type="ECO:0008006" key="3">
    <source>
        <dbReference type="Google" id="ProtNLM"/>
    </source>
</evidence>
<protein>
    <recommendedName>
        <fullName evidence="3">Lipase family protein</fullName>
    </recommendedName>
</protein>
<dbReference type="PATRIC" id="fig|1359168.3.peg.1135"/>
<evidence type="ECO:0000313" key="2">
    <source>
        <dbReference type="Proteomes" id="UP000033616"/>
    </source>
</evidence>
<dbReference type="EMBL" id="LANP01000007">
    <property type="protein sequence ID" value="KJV56660.1"/>
    <property type="molecule type" value="Genomic_DNA"/>
</dbReference>
<dbReference type="InterPro" id="IPR029058">
    <property type="entry name" value="AB_hydrolase_fold"/>
</dbReference>
<keyword evidence="2" id="KW-1185">Reference proteome</keyword>
<dbReference type="Proteomes" id="UP000033616">
    <property type="component" value="Unassembled WGS sequence"/>
</dbReference>
<reference evidence="1 2" key="1">
    <citation type="submission" date="2015-02" db="EMBL/GenBank/DDBJ databases">
        <title>Genome Sequencing of Rickettsiales.</title>
        <authorList>
            <person name="Daugherty S.C."/>
            <person name="Su Q."/>
            <person name="Abolude K."/>
            <person name="Beier-Sexton M."/>
            <person name="Carlyon J.A."/>
            <person name="Carter R."/>
            <person name="Day N.P."/>
            <person name="Dumler S.J."/>
            <person name="Dyachenko V."/>
            <person name="Godinez A."/>
            <person name="Kurtti T.J."/>
            <person name="Lichay M."/>
            <person name="Mullins K.E."/>
            <person name="Ott S."/>
            <person name="Pappas-Brown V."/>
            <person name="Paris D.H."/>
            <person name="Patel P."/>
            <person name="Richards A.L."/>
            <person name="Sadzewicz L."/>
            <person name="Sears K."/>
            <person name="Seidman D."/>
            <person name="Sengamalay N."/>
            <person name="Stenos J."/>
            <person name="Tallon L.J."/>
            <person name="Vincent G."/>
            <person name="Fraser C.M."/>
            <person name="Munderloh U."/>
            <person name="Dunning-Hotopp J.C."/>
        </authorList>
    </citation>
    <scope>NUCLEOTIDE SEQUENCE [LARGE SCALE GENOMIC DNA]</scope>
    <source>
        <strain evidence="1 2">Fuller</strain>
    </source>
</reference>
<organism evidence="1 2">
    <name type="scientific">Orientia chuto str. Dubai</name>
    <dbReference type="NCBI Taxonomy" id="1359168"/>
    <lineage>
        <taxon>Bacteria</taxon>
        <taxon>Pseudomonadati</taxon>
        <taxon>Pseudomonadota</taxon>
        <taxon>Alphaproteobacteria</taxon>
        <taxon>Rickettsiales</taxon>
        <taxon>Rickettsiaceae</taxon>
        <taxon>Rickettsieae</taxon>
        <taxon>Orientia</taxon>
    </lineage>
</organism>
<dbReference type="AlphaFoldDB" id="A0A0F3MLQ7"/>
<comment type="caution">
    <text evidence="1">The sequence shown here is derived from an EMBL/GenBank/DDBJ whole genome shotgun (WGS) entry which is preliminary data.</text>
</comment>
<name>A0A0F3MLQ7_9RICK</name>
<dbReference type="SUPFAM" id="SSF53474">
    <property type="entry name" value="alpha/beta-Hydrolases"/>
    <property type="match status" value="1"/>
</dbReference>
<evidence type="ECO:0000313" key="1">
    <source>
        <dbReference type="EMBL" id="KJV56660.1"/>
    </source>
</evidence>
<gene>
    <name evidence="1" type="ORF">OCHUTO_0378</name>
</gene>
<proteinExistence type="predicted"/>
<accession>A0A0F3MLQ7</accession>